<dbReference type="EMBL" id="JASFZW010000011">
    <property type="protein sequence ID" value="KAK2076200.1"/>
    <property type="molecule type" value="Genomic_DNA"/>
</dbReference>
<evidence type="ECO:0000256" key="1">
    <source>
        <dbReference type="ARBA" id="ARBA00004496"/>
    </source>
</evidence>
<dbReference type="Gene3D" id="2.130.10.10">
    <property type="entry name" value="YVTN repeat-like/Quinoprotein amine dehydrogenase"/>
    <property type="match status" value="2"/>
</dbReference>
<feature type="domain" description="PFU" evidence="7">
    <location>
        <begin position="375"/>
        <end position="478"/>
    </location>
</feature>
<dbReference type="InterPro" id="IPR038122">
    <property type="entry name" value="PFU_sf"/>
</dbReference>
<dbReference type="InterPro" id="IPR015943">
    <property type="entry name" value="WD40/YVTN_repeat-like_dom_sf"/>
</dbReference>
<evidence type="ECO:0000256" key="6">
    <source>
        <dbReference type="SAM" id="MobiDB-lite"/>
    </source>
</evidence>
<dbReference type="InterPro" id="IPR015155">
    <property type="entry name" value="PFU"/>
</dbReference>
<protein>
    <recommendedName>
        <fullName evidence="11">Phospholipase A-2-activating protein</fullName>
    </recommendedName>
</protein>
<evidence type="ECO:0000256" key="4">
    <source>
        <dbReference type="ARBA" id="ARBA00022737"/>
    </source>
</evidence>
<sequence>MEEFSPYSLRAELRGHAEDVRAVCVCELGVLTGSRDCTIKLWAEDQDGSFSERRTLVGHTDFVTALAYGPPGSLAEEALIVSGSRDASVRIWSVDSAQEVGPPLLGHKYQVTAVAVLPASSSARATQPLVVSASLDATLRVWDTTGACLRVLTGHTGPVLACLAVGETVWSGSGDGTIRVWDPDSGECLRILQAHGDSVRGLTLTSDGQTVISASHDTTLRCWEAASGAATGTVLAGHSSLVYAAAAVEALAASGSEDRTVRLWRLPGGAPLQTLPHPGCVWDVAFLASGDLVTACSDGVARVFTAAPERAAPADVQAAFAASLQAEESQENAAGGSSSGGAGLKMEDPSVLQRPGSKPGQTVVVSEGGTGVAYAWDVGRATWDRIGEVVGAPTGGGESTLSTSGSKVVYGRAWDYVFDVDVEDGAPPRRLPVDAGENPYIAAARFLENEDLPMTYREQIVQFILQNTFGGVAPAGRDSATSGDPLTGQHAYVPPPATAAPTPPVPADAAPEAAPQLFVFDAAPPAEALTRKLLELAPATAAEAAADIVGLAPGSFPRAQTLGTLQAMLGWPAQAMFPALDLARVPTEESAAGLRALLGDPDQLGLDAAAEMEEAAAVLESASASAPAPKDLAGALPAALHPLAPPAARLTAARLVANAYAGPATRDWARVAGAPLVARLAGAAGAGATKALRHALATALSNAAAGLGPGAVAVGAEILSAATDLLLGTPEDEEEARARCLLALAAVVRGVRGLRAGAAELGLADVAGAIAGGAGGDSARSAATALQSALR</sequence>
<dbReference type="GO" id="GO:0043161">
    <property type="term" value="P:proteasome-mediated ubiquitin-dependent protein catabolic process"/>
    <property type="evidence" value="ECO:0007669"/>
    <property type="project" value="TreeGrafter"/>
</dbReference>
<dbReference type="InterPro" id="IPR013535">
    <property type="entry name" value="PUL_dom"/>
</dbReference>
<dbReference type="Proteomes" id="UP001255856">
    <property type="component" value="Unassembled WGS sequence"/>
</dbReference>
<dbReference type="GO" id="GO:0005737">
    <property type="term" value="C:cytoplasm"/>
    <property type="evidence" value="ECO:0007669"/>
    <property type="project" value="UniProtKB-SubCell"/>
</dbReference>
<dbReference type="GO" id="GO:0010992">
    <property type="term" value="P:ubiquitin recycling"/>
    <property type="evidence" value="ECO:0007669"/>
    <property type="project" value="TreeGrafter"/>
</dbReference>
<dbReference type="PRINTS" id="PR00320">
    <property type="entry name" value="GPROTEINBRPT"/>
</dbReference>
<dbReference type="PROSITE" id="PS51396">
    <property type="entry name" value="PUL"/>
    <property type="match status" value="1"/>
</dbReference>
<keyword evidence="2" id="KW-0963">Cytoplasm</keyword>
<dbReference type="GO" id="GO:0005634">
    <property type="term" value="C:nucleus"/>
    <property type="evidence" value="ECO:0007669"/>
    <property type="project" value="TreeGrafter"/>
</dbReference>
<evidence type="ECO:0000259" key="7">
    <source>
        <dbReference type="PROSITE" id="PS51394"/>
    </source>
</evidence>
<dbReference type="InterPro" id="IPR001680">
    <property type="entry name" value="WD40_rpt"/>
</dbReference>
<evidence type="ECO:0000256" key="5">
    <source>
        <dbReference type="PROSITE-ProRule" id="PRU00221"/>
    </source>
</evidence>
<dbReference type="Gene3D" id="3.10.20.870">
    <property type="entry name" value="PFU (PLAA family ubiquitin binding), C-terminal domain"/>
    <property type="match status" value="1"/>
</dbReference>
<dbReference type="GO" id="GO:0043130">
    <property type="term" value="F:ubiquitin binding"/>
    <property type="evidence" value="ECO:0007669"/>
    <property type="project" value="TreeGrafter"/>
</dbReference>
<dbReference type="PROSITE" id="PS51394">
    <property type="entry name" value="PFU"/>
    <property type="match status" value="1"/>
</dbReference>
<dbReference type="SMART" id="SM00320">
    <property type="entry name" value="WD40"/>
    <property type="match status" value="7"/>
</dbReference>
<dbReference type="InterPro" id="IPR036322">
    <property type="entry name" value="WD40_repeat_dom_sf"/>
</dbReference>
<dbReference type="Pfam" id="PF00400">
    <property type="entry name" value="WD40"/>
    <property type="match status" value="7"/>
</dbReference>
<gene>
    <name evidence="9" type="ORF">QBZ16_001132</name>
</gene>
<accession>A0AAD9MJ98</accession>
<dbReference type="SUPFAM" id="SSF50978">
    <property type="entry name" value="WD40 repeat-like"/>
    <property type="match status" value="1"/>
</dbReference>
<comment type="caution">
    <text evidence="9">The sequence shown here is derived from an EMBL/GenBank/DDBJ whole genome shotgun (WGS) entry which is preliminary data.</text>
</comment>
<dbReference type="InterPro" id="IPR020472">
    <property type="entry name" value="WD40_PAC1"/>
</dbReference>
<proteinExistence type="predicted"/>
<dbReference type="PROSITE" id="PS50294">
    <property type="entry name" value="WD_REPEATS_REGION"/>
    <property type="match status" value="2"/>
</dbReference>
<evidence type="ECO:0000259" key="8">
    <source>
        <dbReference type="PROSITE" id="PS51396"/>
    </source>
</evidence>
<dbReference type="PANTHER" id="PTHR19849">
    <property type="entry name" value="PHOSPHOLIPASE A-2-ACTIVATING PROTEIN"/>
    <property type="match status" value="1"/>
</dbReference>
<dbReference type="Pfam" id="PF08324">
    <property type="entry name" value="PUL"/>
    <property type="match status" value="1"/>
</dbReference>
<dbReference type="Pfam" id="PF09070">
    <property type="entry name" value="PFU"/>
    <property type="match status" value="1"/>
</dbReference>
<evidence type="ECO:0000256" key="2">
    <source>
        <dbReference type="ARBA" id="ARBA00022490"/>
    </source>
</evidence>
<keyword evidence="4" id="KW-0677">Repeat</keyword>
<reference evidence="9" key="1">
    <citation type="submission" date="2021-01" db="EMBL/GenBank/DDBJ databases">
        <authorList>
            <person name="Eckstrom K.M.E."/>
        </authorList>
    </citation>
    <scope>NUCLEOTIDE SEQUENCE</scope>
    <source>
        <strain evidence="9">UVCC 0001</strain>
    </source>
</reference>
<comment type="subcellular location">
    <subcellularLocation>
        <location evidence="1">Cytoplasm</location>
    </subcellularLocation>
</comment>
<dbReference type="InterPro" id="IPR011989">
    <property type="entry name" value="ARM-like"/>
</dbReference>
<dbReference type="PROSITE" id="PS50082">
    <property type="entry name" value="WD_REPEATS_2"/>
    <property type="match status" value="6"/>
</dbReference>
<name>A0AAD9MJ98_PROWI</name>
<feature type="repeat" description="WD" evidence="5">
    <location>
        <begin position="56"/>
        <end position="102"/>
    </location>
</feature>
<evidence type="ECO:0000313" key="10">
    <source>
        <dbReference type="Proteomes" id="UP001255856"/>
    </source>
</evidence>
<dbReference type="CDD" id="cd00200">
    <property type="entry name" value="WD40"/>
    <property type="match status" value="1"/>
</dbReference>
<keyword evidence="3 5" id="KW-0853">WD repeat</keyword>
<organism evidence="9 10">
    <name type="scientific">Prototheca wickerhamii</name>
    <dbReference type="NCBI Taxonomy" id="3111"/>
    <lineage>
        <taxon>Eukaryota</taxon>
        <taxon>Viridiplantae</taxon>
        <taxon>Chlorophyta</taxon>
        <taxon>core chlorophytes</taxon>
        <taxon>Trebouxiophyceae</taxon>
        <taxon>Chlorellales</taxon>
        <taxon>Chlorellaceae</taxon>
        <taxon>Prototheca</taxon>
    </lineage>
</organism>
<feature type="region of interest" description="Disordered" evidence="6">
    <location>
        <begin position="327"/>
        <end position="364"/>
    </location>
</feature>
<dbReference type="Gene3D" id="1.25.10.10">
    <property type="entry name" value="Leucine-rich Repeat Variant"/>
    <property type="match status" value="1"/>
</dbReference>
<feature type="repeat" description="WD" evidence="5">
    <location>
        <begin position="13"/>
        <end position="42"/>
    </location>
</feature>
<feature type="repeat" description="WD" evidence="5">
    <location>
        <begin position="235"/>
        <end position="274"/>
    </location>
</feature>
<feature type="domain" description="PUL" evidence="8">
    <location>
        <begin position="508"/>
        <end position="789"/>
    </location>
</feature>
<feature type="repeat" description="WD" evidence="5">
    <location>
        <begin position="192"/>
        <end position="233"/>
    </location>
</feature>
<dbReference type="PANTHER" id="PTHR19849:SF0">
    <property type="entry name" value="PHOSPHOLIPASE A-2-ACTIVATING PROTEIN"/>
    <property type="match status" value="1"/>
</dbReference>
<dbReference type="AlphaFoldDB" id="A0AAD9MJ98"/>
<evidence type="ECO:0000313" key="9">
    <source>
        <dbReference type="EMBL" id="KAK2076200.1"/>
    </source>
</evidence>
<dbReference type="SUPFAM" id="SSF63829">
    <property type="entry name" value="Calcium-dependent phosphotriesterase"/>
    <property type="match status" value="1"/>
</dbReference>
<keyword evidence="10" id="KW-1185">Reference proteome</keyword>
<evidence type="ECO:0000256" key="3">
    <source>
        <dbReference type="ARBA" id="ARBA00022574"/>
    </source>
</evidence>
<evidence type="ECO:0008006" key="11">
    <source>
        <dbReference type="Google" id="ProtNLM"/>
    </source>
</evidence>
<feature type="repeat" description="WD" evidence="5">
    <location>
        <begin position="104"/>
        <end position="143"/>
    </location>
</feature>
<feature type="repeat" description="WD" evidence="5">
    <location>
        <begin position="152"/>
        <end position="191"/>
    </location>
</feature>